<dbReference type="Pfam" id="PF04082">
    <property type="entry name" value="Fungal_trans"/>
    <property type="match status" value="1"/>
</dbReference>
<dbReference type="GO" id="GO:0003677">
    <property type="term" value="F:DNA binding"/>
    <property type="evidence" value="ECO:0007669"/>
    <property type="project" value="InterPro"/>
</dbReference>
<dbReference type="PANTHER" id="PTHR46910">
    <property type="entry name" value="TRANSCRIPTION FACTOR PDR1"/>
    <property type="match status" value="1"/>
</dbReference>
<proteinExistence type="predicted"/>
<name>A0AAW0D952_9AGAR</name>
<evidence type="ECO:0000256" key="2">
    <source>
        <dbReference type="ARBA" id="ARBA00023242"/>
    </source>
</evidence>
<evidence type="ECO:0000313" key="5">
    <source>
        <dbReference type="EMBL" id="KAK7048214.1"/>
    </source>
</evidence>
<dbReference type="SUPFAM" id="SSF57701">
    <property type="entry name" value="Zn2/Cys6 DNA-binding domain"/>
    <property type="match status" value="1"/>
</dbReference>
<feature type="compositionally biased region" description="Polar residues" evidence="3">
    <location>
        <begin position="110"/>
        <end position="122"/>
    </location>
</feature>
<sequence>MSDDEEEYSFTRQRRALRSCDFCRTRKIRCQKPRSEGDEKIYADDGPCAGCLKFGAVCRYTYPVVKRGPKNRLVDELRREITSLKAQLRSLSLCRLCAQPLAQPEGLVFSHSSPESDITSSSGHKEPAEEPDGAGDELVARFGRFSLESIKTSYFGSAFAPVHDNDTSPKDAHPAQPLLANSRRPMYWEMSSWEREAYRIRTPRFVYPDNDLMESLVNLYFANFHPTTPVVHRPSVEQAIAEGLHLRDVGFGGVLLAILGLASRYSSDPRVLIDGNSLSAGWKFINQIRIPRRLFEPTIHEVQIYCLMSYYALQCSVPQIAWVYIGIGIRFLQQRGQYKQKPKGYKINAEDELWKRTFWSFAVLERMLCLILGHPMCLHIENYDIDFPLEVNDEYWDQDLTQPPGMPSQLTYFVWHLKLCEIVGETTRKLYGSRKSKMMMGWDGPQWEQRVVGELDLAMNDFLDSIPAHLRWDSTNPPTGVFFDQSATLHLTYNYARIAIHRPFIHKRHAVLSSSSLASCINAARAVVHIADAWLSKLQRIPLPSLINPVFISGIILVLNMIATKRAGLSMDHNEDPILVDTAMEILKFAEYRLQTVGRLRDLLAELKALHDPESSKPEETIMVDAAPSMNVSDTSYTQLPPSTGFSEASIANGSASNVPDAFYSQIPPQSVYMNEALAAHHAQSPRGTHVEELLADTKLYTMDGALNDELLSVWMTAPDDRMFNAGNWAAYLAASRNVNVNVAADTRWNPLQQ</sequence>
<dbReference type="InterPro" id="IPR001138">
    <property type="entry name" value="Zn2Cys6_DnaBD"/>
</dbReference>
<dbReference type="PROSITE" id="PS50048">
    <property type="entry name" value="ZN2_CY6_FUNGAL_2"/>
    <property type="match status" value="1"/>
</dbReference>
<dbReference type="CDD" id="cd12148">
    <property type="entry name" value="fungal_TF_MHR"/>
    <property type="match status" value="1"/>
</dbReference>
<evidence type="ECO:0000256" key="3">
    <source>
        <dbReference type="SAM" id="MobiDB-lite"/>
    </source>
</evidence>
<comment type="caution">
    <text evidence="5">The sequence shown here is derived from an EMBL/GenBank/DDBJ whole genome shotgun (WGS) entry which is preliminary data.</text>
</comment>
<dbReference type="AlphaFoldDB" id="A0AAW0D952"/>
<keyword evidence="1" id="KW-0479">Metal-binding</keyword>
<dbReference type="GO" id="GO:0008270">
    <property type="term" value="F:zinc ion binding"/>
    <property type="evidence" value="ECO:0007669"/>
    <property type="project" value="InterPro"/>
</dbReference>
<dbReference type="SMART" id="SM00066">
    <property type="entry name" value="GAL4"/>
    <property type="match status" value="1"/>
</dbReference>
<reference evidence="5 6" key="1">
    <citation type="journal article" date="2024" name="J Genomics">
        <title>Draft genome sequencing and assembly of Favolaschia claudopus CIRM-BRFM 2984 isolated from oak limbs.</title>
        <authorList>
            <person name="Navarro D."/>
            <person name="Drula E."/>
            <person name="Chaduli D."/>
            <person name="Cazenave R."/>
            <person name="Ahrendt S."/>
            <person name="Wang J."/>
            <person name="Lipzen A."/>
            <person name="Daum C."/>
            <person name="Barry K."/>
            <person name="Grigoriev I.V."/>
            <person name="Favel A."/>
            <person name="Rosso M.N."/>
            <person name="Martin F."/>
        </authorList>
    </citation>
    <scope>NUCLEOTIDE SEQUENCE [LARGE SCALE GENOMIC DNA]</scope>
    <source>
        <strain evidence="5 6">CIRM-BRFM 2984</strain>
    </source>
</reference>
<keyword evidence="2" id="KW-0539">Nucleus</keyword>
<dbReference type="InterPro" id="IPR036864">
    <property type="entry name" value="Zn2-C6_fun-type_DNA-bd_sf"/>
</dbReference>
<evidence type="ECO:0000259" key="4">
    <source>
        <dbReference type="PROSITE" id="PS50048"/>
    </source>
</evidence>
<dbReference type="Proteomes" id="UP001362999">
    <property type="component" value="Unassembled WGS sequence"/>
</dbReference>
<feature type="domain" description="Zn(2)-C6 fungal-type" evidence="4">
    <location>
        <begin position="19"/>
        <end position="60"/>
    </location>
</feature>
<protein>
    <submittedName>
        <fullName evidence="5">Zn(2)-C6 fungal-type domain-containing protein</fullName>
    </submittedName>
</protein>
<dbReference type="GO" id="GO:0006351">
    <property type="term" value="P:DNA-templated transcription"/>
    <property type="evidence" value="ECO:0007669"/>
    <property type="project" value="InterPro"/>
</dbReference>
<dbReference type="InterPro" id="IPR007219">
    <property type="entry name" value="XnlR_reg_dom"/>
</dbReference>
<accession>A0AAW0D952</accession>
<dbReference type="SMART" id="SM00906">
    <property type="entry name" value="Fungal_trans"/>
    <property type="match status" value="1"/>
</dbReference>
<dbReference type="PANTHER" id="PTHR46910:SF1">
    <property type="entry name" value="MISCELLANEOUS ZN(II)2CYS6 TRANSCRIPTION FACTOR (EUROFUNG)-RELATED"/>
    <property type="match status" value="1"/>
</dbReference>
<feature type="region of interest" description="Disordered" evidence="3">
    <location>
        <begin position="108"/>
        <end position="134"/>
    </location>
</feature>
<dbReference type="GO" id="GO:0000981">
    <property type="term" value="F:DNA-binding transcription factor activity, RNA polymerase II-specific"/>
    <property type="evidence" value="ECO:0007669"/>
    <property type="project" value="InterPro"/>
</dbReference>
<evidence type="ECO:0000256" key="1">
    <source>
        <dbReference type="ARBA" id="ARBA00022723"/>
    </source>
</evidence>
<keyword evidence="6" id="KW-1185">Reference proteome</keyword>
<gene>
    <name evidence="5" type="ORF">R3P38DRAFT_2868026</name>
</gene>
<evidence type="ECO:0000313" key="6">
    <source>
        <dbReference type="Proteomes" id="UP001362999"/>
    </source>
</evidence>
<dbReference type="CDD" id="cd00067">
    <property type="entry name" value="GAL4"/>
    <property type="match status" value="1"/>
</dbReference>
<organism evidence="5 6">
    <name type="scientific">Favolaschia claudopus</name>
    <dbReference type="NCBI Taxonomy" id="2862362"/>
    <lineage>
        <taxon>Eukaryota</taxon>
        <taxon>Fungi</taxon>
        <taxon>Dikarya</taxon>
        <taxon>Basidiomycota</taxon>
        <taxon>Agaricomycotina</taxon>
        <taxon>Agaricomycetes</taxon>
        <taxon>Agaricomycetidae</taxon>
        <taxon>Agaricales</taxon>
        <taxon>Marasmiineae</taxon>
        <taxon>Mycenaceae</taxon>
        <taxon>Favolaschia</taxon>
    </lineage>
</organism>
<dbReference type="InterPro" id="IPR050987">
    <property type="entry name" value="AtrR-like"/>
</dbReference>
<dbReference type="Gene3D" id="4.10.240.10">
    <property type="entry name" value="Zn(2)-C6 fungal-type DNA-binding domain"/>
    <property type="match status" value="1"/>
</dbReference>
<dbReference type="Pfam" id="PF00172">
    <property type="entry name" value="Zn_clus"/>
    <property type="match status" value="1"/>
</dbReference>
<dbReference type="EMBL" id="JAWWNJ010000009">
    <property type="protein sequence ID" value="KAK7048214.1"/>
    <property type="molecule type" value="Genomic_DNA"/>
</dbReference>